<evidence type="ECO:0000313" key="2">
    <source>
        <dbReference type="Proteomes" id="UP001597461"/>
    </source>
</evidence>
<name>A0ABW5MNT3_9SPHI</name>
<dbReference type="Proteomes" id="UP001597461">
    <property type="component" value="Unassembled WGS sequence"/>
</dbReference>
<dbReference type="EMBL" id="JBHULL010000042">
    <property type="protein sequence ID" value="MFD2584812.1"/>
    <property type="molecule type" value="Genomic_DNA"/>
</dbReference>
<sequence length="253" mass="28709">MKKNIVSIIAFMVTLIMLSCEKPLNTYDSKDSIYFNDAARLPLFSGDIIKDSTIVSFSLAKSQDSVVNMVVSTTGAKSAQDRPYKLTVNTSSTAKEGVHFEILNKSFSIKKNQLKDTVRIKFMRKADMQTNTFLLSFDLLENENFITGMNNKVTNQTTGKKISYINYRWYINDIIKKPARWLDTYLGTFTRKKLFLMVAVLNIDPAYLDASVSVAEMVAYAKYMQRYLNDQKLQGNTILEDDGSIMIMGPSVQ</sequence>
<keyword evidence="2" id="KW-1185">Reference proteome</keyword>
<gene>
    <name evidence="1" type="ORF">ACFSR6_20115</name>
</gene>
<reference evidence="2" key="1">
    <citation type="journal article" date="2019" name="Int. J. Syst. Evol. Microbiol.">
        <title>The Global Catalogue of Microorganisms (GCM) 10K type strain sequencing project: providing services to taxonomists for standard genome sequencing and annotation.</title>
        <authorList>
            <consortium name="The Broad Institute Genomics Platform"/>
            <consortium name="The Broad Institute Genome Sequencing Center for Infectious Disease"/>
            <person name="Wu L."/>
            <person name="Ma J."/>
        </authorList>
    </citation>
    <scope>NUCLEOTIDE SEQUENCE [LARGE SCALE GENOMIC DNA]</scope>
    <source>
        <strain evidence="2">KCTC 42866</strain>
    </source>
</reference>
<accession>A0ABW5MNT3</accession>
<dbReference type="InterPro" id="IPR032299">
    <property type="entry name" value="DUF4843"/>
</dbReference>
<organism evidence="1 2">
    <name type="scientific">Pedobacter vanadiisoli</name>
    <dbReference type="NCBI Taxonomy" id="1761975"/>
    <lineage>
        <taxon>Bacteria</taxon>
        <taxon>Pseudomonadati</taxon>
        <taxon>Bacteroidota</taxon>
        <taxon>Sphingobacteriia</taxon>
        <taxon>Sphingobacteriales</taxon>
        <taxon>Sphingobacteriaceae</taxon>
        <taxon>Pedobacter</taxon>
    </lineage>
</organism>
<proteinExistence type="predicted"/>
<dbReference type="Pfam" id="PF16132">
    <property type="entry name" value="DUF4843"/>
    <property type="match status" value="1"/>
</dbReference>
<dbReference type="RefSeq" id="WP_379082253.1">
    <property type="nucleotide sequence ID" value="NZ_JBHULL010000042.1"/>
</dbReference>
<evidence type="ECO:0000313" key="1">
    <source>
        <dbReference type="EMBL" id="MFD2584812.1"/>
    </source>
</evidence>
<comment type="caution">
    <text evidence="1">The sequence shown here is derived from an EMBL/GenBank/DDBJ whole genome shotgun (WGS) entry which is preliminary data.</text>
</comment>
<protein>
    <submittedName>
        <fullName evidence="1">DUF4843 domain-containing protein</fullName>
    </submittedName>
</protein>
<dbReference type="PROSITE" id="PS51257">
    <property type="entry name" value="PROKAR_LIPOPROTEIN"/>
    <property type="match status" value="1"/>
</dbReference>